<accession>C4J444</accession>
<organism evidence="1">
    <name type="scientific">Zea mays</name>
    <name type="common">Maize</name>
    <dbReference type="NCBI Taxonomy" id="4577"/>
    <lineage>
        <taxon>Eukaryota</taxon>
        <taxon>Viridiplantae</taxon>
        <taxon>Streptophyta</taxon>
        <taxon>Embryophyta</taxon>
        <taxon>Tracheophyta</taxon>
        <taxon>Spermatophyta</taxon>
        <taxon>Magnoliopsida</taxon>
        <taxon>Liliopsida</taxon>
        <taxon>Poales</taxon>
        <taxon>Poaceae</taxon>
        <taxon>PACMAD clade</taxon>
        <taxon>Panicoideae</taxon>
        <taxon>Andropogonodae</taxon>
        <taxon>Andropogoneae</taxon>
        <taxon>Tripsacinae</taxon>
        <taxon>Zea</taxon>
    </lineage>
</organism>
<evidence type="ECO:0000313" key="1">
    <source>
        <dbReference type="EMBL" id="ACR35944.1"/>
    </source>
</evidence>
<dbReference type="OrthoDB" id="689350at2759"/>
<name>C4J444_MAIZE</name>
<proteinExistence type="evidence at transcript level"/>
<dbReference type="GeneID" id="100284705"/>
<protein>
    <submittedName>
        <fullName evidence="1">Uncharacterized protein</fullName>
    </submittedName>
</protein>
<dbReference type="AlphaFoldDB" id="C4J444"/>
<dbReference type="RefSeq" id="NP_001151072.2">
    <property type="nucleotide sequence ID" value="NM_001157600.2"/>
</dbReference>
<dbReference type="EMBL" id="BT085591">
    <property type="protein sequence ID" value="ACR35944.1"/>
    <property type="molecule type" value="mRNA"/>
</dbReference>
<dbReference type="KEGG" id="zma:100284705"/>
<sequence length="41" mass="5282">MWCWRPMPRTRWRSRAPWTYRTWSPTSRRSSTATWRPWRCP</sequence>
<reference evidence="1" key="1">
    <citation type="journal article" date="2009" name="PLoS Genet.">
        <title>Sequencing, mapping, and analysis of 27,455 maize full-length cDNAs.</title>
        <authorList>
            <person name="Soderlund C."/>
            <person name="Descour A."/>
            <person name="Kudrna D."/>
            <person name="Bomhoff M."/>
            <person name="Boyd L."/>
            <person name="Currie J."/>
            <person name="Angelova A."/>
            <person name="Collura K."/>
            <person name="Wissotski M."/>
            <person name="Ashley E."/>
            <person name="Morrow D."/>
            <person name="Fernandes J."/>
            <person name="Walbot V."/>
            <person name="Yu Y."/>
        </authorList>
    </citation>
    <scope>NUCLEOTIDE SEQUENCE</scope>
    <source>
        <strain evidence="1">B73</strain>
    </source>
</reference>